<dbReference type="Proteomes" id="UP000281406">
    <property type="component" value="Unassembled WGS sequence"/>
</dbReference>
<evidence type="ECO:0000256" key="4">
    <source>
        <dbReference type="ARBA" id="ARBA00023212"/>
    </source>
</evidence>
<keyword evidence="3" id="KW-0963">Cytoplasm</keyword>
<feature type="coiled-coil region" evidence="6">
    <location>
        <begin position="79"/>
        <end position="191"/>
    </location>
</feature>
<dbReference type="PANTHER" id="PTHR14871">
    <property type="entry name" value="DYNEIN REGULATORY COMPLEX PROTEIN 9"/>
    <property type="match status" value="1"/>
</dbReference>
<dbReference type="OrthoDB" id="10254713at2759"/>
<reference evidence="7 8" key="1">
    <citation type="submission" date="2018-10" db="EMBL/GenBank/DDBJ databases">
        <title>Genome assembly for a Yunnan-Guizhou Plateau 3E fish, Anabarilius grahami (Regan), and its evolutionary and genetic applications.</title>
        <authorList>
            <person name="Jiang W."/>
        </authorList>
    </citation>
    <scope>NUCLEOTIDE SEQUENCE [LARGE SCALE GENOMIC DNA]</scope>
    <source>
        <strain evidence="7">AG-KIZ</strain>
        <tissue evidence="7">Muscle</tissue>
    </source>
</reference>
<dbReference type="GO" id="GO:0007288">
    <property type="term" value="P:sperm axoneme assembly"/>
    <property type="evidence" value="ECO:0007669"/>
    <property type="project" value="TreeGrafter"/>
</dbReference>
<keyword evidence="8" id="KW-1185">Reference proteome</keyword>
<keyword evidence="6" id="KW-0175">Coiled coil</keyword>
<keyword evidence="4" id="KW-0206">Cytoskeleton</keyword>
<evidence type="ECO:0000256" key="5">
    <source>
        <dbReference type="ARBA" id="ARBA00023273"/>
    </source>
</evidence>
<evidence type="ECO:0000256" key="3">
    <source>
        <dbReference type="ARBA" id="ARBA00022490"/>
    </source>
</evidence>
<dbReference type="AlphaFoldDB" id="A0A3N0XQV9"/>
<evidence type="ECO:0000256" key="1">
    <source>
        <dbReference type="ARBA" id="ARBA00004245"/>
    </source>
</evidence>
<evidence type="ECO:0000313" key="8">
    <source>
        <dbReference type="Proteomes" id="UP000281406"/>
    </source>
</evidence>
<sequence length="193" mass="22763">MMSVDVLIACAVLQDHADQLSVLGNIIRPGAETRLEESAAYLREQVQNMRVRTNRQEQFVKSCAEQLVCQGLKLSSHKENELEDEVGMLQKRIEEEKNVHMETEIFLKRQHTNLKEKLQFWIQRYEKDTEEKEQEISALKNKRNNSHARIQELSKKCRDMQEVIIEDRMEKEHLRAQLEKEQKERGAATKVTF</sequence>
<gene>
    <name evidence="7" type="ORF">DPX16_20087</name>
</gene>
<keyword evidence="5" id="KW-0966">Cell projection</keyword>
<organism evidence="7 8">
    <name type="scientific">Anabarilius grahami</name>
    <name type="common">Kanglang fish</name>
    <name type="synonym">Barilius grahami</name>
    <dbReference type="NCBI Taxonomy" id="495550"/>
    <lineage>
        <taxon>Eukaryota</taxon>
        <taxon>Metazoa</taxon>
        <taxon>Chordata</taxon>
        <taxon>Craniata</taxon>
        <taxon>Vertebrata</taxon>
        <taxon>Euteleostomi</taxon>
        <taxon>Actinopterygii</taxon>
        <taxon>Neopterygii</taxon>
        <taxon>Teleostei</taxon>
        <taxon>Ostariophysi</taxon>
        <taxon>Cypriniformes</taxon>
        <taxon>Xenocyprididae</taxon>
        <taxon>Xenocypridinae</taxon>
        <taxon>Xenocypridinae incertae sedis</taxon>
        <taxon>Anabarilius</taxon>
    </lineage>
</organism>
<evidence type="ECO:0000313" key="7">
    <source>
        <dbReference type="EMBL" id="ROJ25274.1"/>
    </source>
</evidence>
<dbReference type="InterPro" id="IPR042618">
    <property type="entry name" value="IQCG"/>
</dbReference>
<accession>A0A3N0XQV9</accession>
<comment type="caution">
    <text evidence="7">The sequence shown here is derived from an EMBL/GenBank/DDBJ whole genome shotgun (WGS) entry which is preliminary data.</text>
</comment>
<dbReference type="EMBL" id="RJVU01063416">
    <property type="protein sequence ID" value="ROJ25274.1"/>
    <property type="molecule type" value="Genomic_DNA"/>
</dbReference>
<dbReference type="GO" id="GO:0005737">
    <property type="term" value="C:cytoplasm"/>
    <property type="evidence" value="ECO:0007669"/>
    <property type="project" value="TreeGrafter"/>
</dbReference>
<comment type="subcellular location">
    <subcellularLocation>
        <location evidence="2">Cell projection</location>
    </subcellularLocation>
    <subcellularLocation>
        <location evidence="1">Cytoplasm</location>
        <location evidence="1">Cytoskeleton</location>
    </subcellularLocation>
</comment>
<name>A0A3N0XQV9_ANAGA</name>
<evidence type="ECO:0000256" key="2">
    <source>
        <dbReference type="ARBA" id="ARBA00004316"/>
    </source>
</evidence>
<dbReference type="GO" id="GO:0005856">
    <property type="term" value="C:cytoskeleton"/>
    <property type="evidence" value="ECO:0007669"/>
    <property type="project" value="UniProtKB-SubCell"/>
</dbReference>
<proteinExistence type="predicted"/>
<dbReference type="PANTHER" id="PTHR14871:SF1">
    <property type="entry name" value="DYNEIN REGULATORY COMPLEX PROTEIN 9"/>
    <property type="match status" value="1"/>
</dbReference>
<dbReference type="GO" id="GO:0036126">
    <property type="term" value="C:sperm flagellum"/>
    <property type="evidence" value="ECO:0007669"/>
    <property type="project" value="TreeGrafter"/>
</dbReference>
<protein>
    <submittedName>
        <fullName evidence="7">IQ domain-containing protein G</fullName>
    </submittedName>
</protein>
<evidence type="ECO:0000256" key="6">
    <source>
        <dbReference type="SAM" id="Coils"/>
    </source>
</evidence>